<protein>
    <recommendedName>
        <fullName evidence="4">PAS domain-containing protein</fullName>
    </recommendedName>
</protein>
<feature type="region of interest" description="Disordered" evidence="1">
    <location>
        <begin position="476"/>
        <end position="544"/>
    </location>
</feature>
<keyword evidence="3" id="KW-1185">Reference proteome</keyword>
<comment type="caution">
    <text evidence="2">The sequence shown here is derived from an EMBL/GenBank/DDBJ whole genome shotgun (WGS) entry which is preliminary data.</text>
</comment>
<sequence>MITSQRTCFWALLSTSNLKFVYVSPSLETSLPKEQAILGTHFYDYLHPTEYSAAKRDISRSIEQQDLRGSVTRCRFRNIFLTRPLVRRDRKASIAVPQERDTECKGSHKASPSSPTMSNQKHSPRSYFNSFISKEPRESSSLHEEDDEYLVMDITLNVLCDGVVLGIFHPIQDEQQKHVCGQKNYSTQEIESWTQCVRYLSEQDRLLGHARNAFDVPLTPNTPQSPSHTVSAQNSFATSLPTNHSYSSGNSGSRVFFILDSETLSPLLCWPEETFCKLTGAKHVPPPGSRGVLEHHLKPEDLRMIKDHLAKAPPADGRLCAQSYSGKHGIIHMDGSLQYIQCIIIPYGSITFACFQPAMPLLSNFAAQQPLQLSLPPGKRHSPLNEKVLETKPNHSYTPLTSASSVSHLLNPSHIPTSEMPLTPCSPPVHGPTQPLFNSTAPGEYSHMYSYYPRNSHNRASLPSIPTVREQGSDLSFNANRRASEPHTTFARPRDRMISSMPCGSLSQIPENQATDPSSSSKRTSNEQGGATGQGLAKRFRPEHEDLRARVLGRNYSESDIFMPMDHGGVHRRHSSPVPHRELANAQAPLPPISQLVYPQPHQPGTGSSYPPSQPP</sequence>
<proteinExistence type="predicted"/>
<name>A0A1Y1YTE8_9FUNG</name>
<dbReference type="EMBL" id="MCFE01000071">
    <property type="protein sequence ID" value="ORY01312.1"/>
    <property type="molecule type" value="Genomic_DNA"/>
</dbReference>
<dbReference type="OrthoDB" id="2162994at2759"/>
<organism evidence="2 3">
    <name type="scientific">Basidiobolus meristosporus CBS 931.73</name>
    <dbReference type="NCBI Taxonomy" id="1314790"/>
    <lineage>
        <taxon>Eukaryota</taxon>
        <taxon>Fungi</taxon>
        <taxon>Fungi incertae sedis</taxon>
        <taxon>Zoopagomycota</taxon>
        <taxon>Entomophthoromycotina</taxon>
        <taxon>Basidiobolomycetes</taxon>
        <taxon>Basidiobolales</taxon>
        <taxon>Basidiobolaceae</taxon>
        <taxon>Basidiobolus</taxon>
    </lineage>
</organism>
<dbReference type="Proteomes" id="UP000193498">
    <property type="component" value="Unassembled WGS sequence"/>
</dbReference>
<reference evidence="2 3" key="1">
    <citation type="submission" date="2016-07" db="EMBL/GenBank/DDBJ databases">
        <title>Pervasive Adenine N6-methylation of Active Genes in Fungi.</title>
        <authorList>
            <consortium name="DOE Joint Genome Institute"/>
            <person name="Mondo S.J."/>
            <person name="Dannebaum R.O."/>
            <person name="Kuo R.C."/>
            <person name="Labutti K."/>
            <person name="Haridas S."/>
            <person name="Kuo A."/>
            <person name="Salamov A."/>
            <person name="Ahrendt S.R."/>
            <person name="Lipzen A."/>
            <person name="Sullivan W."/>
            <person name="Andreopoulos W.B."/>
            <person name="Clum A."/>
            <person name="Lindquist E."/>
            <person name="Daum C."/>
            <person name="Ramamoorthy G.K."/>
            <person name="Gryganskyi A."/>
            <person name="Culley D."/>
            <person name="Magnuson J.K."/>
            <person name="James T.Y."/>
            <person name="O'Malley M.A."/>
            <person name="Stajich J.E."/>
            <person name="Spatafora J.W."/>
            <person name="Visel A."/>
            <person name="Grigoriev I.V."/>
        </authorList>
    </citation>
    <scope>NUCLEOTIDE SEQUENCE [LARGE SCALE GENOMIC DNA]</scope>
    <source>
        <strain evidence="2 3">CBS 931.73</strain>
    </source>
</reference>
<dbReference type="InParanoid" id="A0A1Y1YTE8"/>
<feature type="region of interest" description="Disordered" evidence="1">
    <location>
        <begin position="563"/>
        <end position="616"/>
    </location>
</feature>
<evidence type="ECO:0000313" key="2">
    <source>
        <dbReference type="EMBL" id="ORY01312.1"/>
    </source>
</evidence>
<dbReference type="STRING" id="1314790.A0A1Y1YTE8"/>
<dbReference type="AlphaFoldDB" id="A0A1Y1YTE8"/>
<feature type="compositionally biased region" description="Polar residues" evidence="1">
    <location>
        <begin position="505"/>
        <end position="529"/>
    </location>
</feature>
<gene>
    <name evidence="2" type="ORF">K493DRAFT_405595</name>
</gene>
<evidence type="ECO:0000256" key="1">
    <source>
        <dbReference type="SAM" id="MobiDB-lite"/>
    </source>
</evidence>
<feature type="compositionally biased region" description="Polar residues" evidence="1">
    <location>
        <begin position="603"/>
        <end position="616"/>
    </location>
</feature>
<evidence type="ECO:0008006" key="4">
    <source>
        <dbReference type="Google" id="ProtNLM"/>
    </source>
</evidence>
<feature type="region of interest" description="Disordered" evidence="1">
    <location>
        <begin position="91"/>
        <end position="127"/>
    </location>
</feature>
<feature type="non-terminal residue" evidence="2">
    <location>
        <position position="616"/>
    </location>
</feature>
<accession>A0A1Y1YTE8</accession>
<feature type="compositionally biased region" description="Polar residues" evidence="1">
    <location>
        <begin position="110"/>
        <end position="127"/>
    </location>
</feature>
<dbReference type="Gene3D" id="3.30.450.20">
    <property type="entry name" value="PAS domain"/>
    <property type="match status" value="1"/>
</dbReference>
<evidence type="ECO:0000313" key="3">
    <source>
        <dbReference type="Proteomes" id="UP000193498"/>
    </source>
</evidence>